<keyword evidence="2" id="KW-0687">Ribonucleoprotein</keyword>
<name>A0A9E7EBK7_9LILI</name>
<keyword evidence="3" id="KW-1185">Reference proteome</keyword>
<dbReference type="GO" id="GO:0003735">
    <property type="term" value="F:structural constituent of ribosome"/>
    <property type="evidence" value="ECO:0007669"/>
    <property type="project" value="InterPro"/>
</dbReference>
<feature type="region of interest" description="Disordered" evidence="1">
    <location>
        <begin position="1"/>
        <end position="22"/>
    </location>
</feature>
<accession>A0A9E7EBK7</accession>
<evidence type="ECO:0000256" key="1">
    <source>
        <dbReference type="SAM" id="MobiDB-lite"/>
    </source>
</evidence>
<keyword evidence="2" id="KW-0689">Ribosomal protein</keyword>
<protein>
    <submittedName>
        <fullName evidence="2">50S ribosomal protein</fullName>
    </submittedName>
</protein>
<feature type="region of interest" description="Disordered" evidence="1">
    <location>
        <begin position="216"/>
        <end position="266"/>
    </location>
</feature>
<feature type="compositionally biased region" description="Low complexity" evidence="1">
    <location>
        <begin position="11"/>
        <end position="22"/>
    </location>
</feature>
<dbReference type="InterPro" id="IPR047867">
    <property type="entry name" value="Ribosomal_uL22_bac/org-type"/>
</dbReference>
<organism evidence="2 3">
    <name type="scientific">Musa troglodytarum</name>
    <name type="common">fe'i banana</name>
    <dbReference type="NCBI Taxonomy" id="320322"/>
    <lineage>
        <taxon>Eukaryota</taxon>
        <taxon>Viridiplantae</taxon>
        <taxon>Streptophyta</taxon>
        <taxon>Embryophyta</taxon>
        <taxon>Tracheophyta</taxon>
        <taxon>Spermatophyta</taxon>
        <taxon>Magnoliopsida</taxon>
        <taxon>Liliopsida</taxon>
        <taxon>Zingiberales</taxon>
        <taxon>Musaceae</taxon>
        <taxon>Musa</taxon>
    </lineage>
</organism>
<gene>
    <name evidence="2" type="ORF">MUK42_34485</name>
</gene>
<dbReference type="PANTHER" id="PTHR13501:SF8">
    <property type="entry name" value="LARGE RIBOSOMAL SUBUNIT PROTEIN UL22M"/>
    <property type="match status" value="1"/>
</dbReference>
<dbReference type="GO" id="GO:0005762">
    <property type="term" value="C:mitochondrial large ribosomal subunit"/>
    <property type="evidence" value="ECO:0007669"/>
    <property type="project" value="TreeGrafter"/>
</dbReference>
<sequence>MSSWFVSAGTSLPSSRSPISPRNQEGRRFQLLFSVSTMMEHTNQTCPMGHSTCTRSNMVPAMPVFVEIKMSTKISSEKFQLRVGRAALLVELPIVFLYPMPSEKFFWWPLFSPSAFSVLGHSPNKINLAAWLVHGMHVKDVLLQLQVTIKRAAETVIHSSRANAAHNYGSNPDRLLVENHAVLVVFLLVDYSAARRASLSWEKGVYEVTFIPCKRNSQGAKGSSRRGSKDCQAPSQQETHKAQEAAPAPEEESSSKSAISRNSQGARGSFFHISSIEITPRWDRKGMDAAPVDTLTHLGF</sequence>
<dbReference type="InterPro" id="IPR036394">
    <property type="entry name" value="Ribosomal_uL22_sf"/>
</dbReference>
<proteinExistence type="predicted"/>
<dbReference type="GO" id="GO:0006412">
    <property type="term" value="P:translation"/>
    <property type="evidence" value="ECO:0007669"/>
    <property type="project" value="InterPro"/>
</dbReference>
<dbReference type="AlphaFoldDB" id="A0A9E7EBK7"/>
<dbReference type="Gene3D" id="3.90.470.10">
    <property type="entry name" value="Ribosomal protein L22/L17"/>
    <property type="match status" value="1"/>
</dbReference>
<dbReference type="Proteomes" id="UP001055439">
    <property type="component" value="Chromosome 1"/>
</dbReference>
<evidence type="ECO:0000313" key="2">
    <source>
        <dbReference type="EMBL" id="URD74215.1"/>
    </source>
</evidence>
<evidence type="ECO:0000313" key="3">
    <source>
        <dbReference type="Proteomes" id="UP001055439"/>
    </source>
</evidence>
<dbReference type="PANTHER" id="PTHR13501">
    <property type="entry name" value="CHLOROPLAST 50S RIBOSOMAL PROTEIN L22-RELATED"/>
    <property type="match status" value="1"/>
</dbReference>
<dbReference type="EMBL" id="CP097502">
    <property type="protein sequence ID" value="URD74215.1"/>
    <property type="molecule type" value="Genomic_DNA"/>
</dbReference>
<reference evidence="2" key="1">
    <citation type="submission" date="2022-05" db="EMBL/GenBank/DDBJ databases">
        <title>The Musa troglodytarum L. genome provides insights into the mechanism of non-climacteric behaviour and enrichment of carotenoids.</title>
        <authorList>
            <person name="Wang J."/>
        </authorList>
    </citation>
    <scope>NUCLEOTIDE SEQUENCE</scope>
    <source>
        <tissue evidence="2">Leaf</tissue>
    </source>
</reference>
<dbReference type="OrthoDB" id="1728876at2759"/>
<dbReference type="SUPFAM" id="SSF54843">
    <property type="entry name" value="Ribosomal protein L22"/>
    <property type="match status" value="1"/>
</dbReference>
<feature type="compositionally biased region" description="Polar residues" evidence="1">
    <location>
        <begin position="1"/>
        <end position="10"/>
    </location>
</feature>